<dbReference type="Proteomes" id="UP000741013">
    <property type="component" value="Unassembled WGS sequence"/>
</dbReference>
<dbReference type="InterPro" id="IPR011701">
    <property type="entry name" value="MFS"/>
</dbReference>
<dbReference type="EMBL" id="JAGGMS010000001">
    <property type="protein sequence ID" value="MBP2183231.1"/>
    <property type="molecule type" value="Genomic_DNA"/>
</dbReference>
<evidence type="ECO:0000256" key="2">
    <source>
        <dbReference type="ARBA" id="ARBA00022475"/>
    </source>
</evidence>
<gene>
    <name evidence="8" type="ORF">JOM49_004757</name>
</gene>
<dbReference type="PRINTS" id="PR01035">
    <property type="entry name" value="TCRTETA"/>
</dbReference>
<feature type="transmembrane region" description="Helical" evidence="6">
    <location>
        <begin position="153"/>
        <end position="172"/>
    </location>
</feature>
<keyword evidence="3 6" id="KW-0812">Transmembrane</keyword>
<evidence type="ECO:0000256" key="6">
    <source>
        <dbReference type="SAM" id="Phobius"/>
    </source>
</evidence>
<evidence type="ECO:0000259" key="7">
    <source>
        <dbReference type="PROSITE" id="PS50850"/>
    </source>
</evidence>
<name>A0ABS4PUW8_9PSEU</name>
<dbReference type="Pfam" id="PF07690">
    <property type="entry name" value="MFS_1"/>
    <property type="match status" value="1"/>
</dbReference>
<feature type="transmembrane region" description="Helical" evidence="6">
    <location>
        <begin position="36"/>
        <end position="57"/>
    </location>
</feature>
<dbReference type="PROSITE" id="PS50850">
    <property type="entry name" value="MFS"/>
    <property type="match status" value="1"/>
</dbReference>
<keyword evidence="9" id="KW-1185">Reference proteome</keyword>
<keyword evidence="4 6" id="KW-1133">Transmembrane helix</keyword>
<keyword evidence="5 6" id="KW-0472">Membrane</keyword>
<dbReference type="PANTHER" id="PTHR43124:SF3">
    <property type="entry name" value="CHLORAMPHENICOL EFFLUX PUMP RV0191"/>
    <property type="match status" value="1"/>
</dbReference>
<dbReference type="InterPro" id="IPR036259">
    <property type="entry name" value="MFS_trans_sf"/>
</dbReference>
<feature type="transmembrane region" description="Helical" evidence="6">
    <location>
        <begin position="69"/>
        <end position="89"/>
    </location>
</feature>
<protein>
    <submittedName>
        <fullName evidence="8">MFS family permease</fullName>
    </submittedName>
</protein>
<dbReference type="InterPro" id="IPR001958">
    <property type="entry name" value="Tet-R_TetA/multi-R_MdtG-like"/>
</dbReference>
<sequence length="371" mass="37369">MFGLHLGGLLGPFGAGVVVAMLPELAASYGTTPAGAASSLTVYLVPFALVMLVSGTLGQRWGVVRTIRLAYAAYAVTALLALVAPWFWLFLVARGLQGTANAFITPLLLAQLAAVTPRDRLGRSLGVFAAMQALGHTTAPLVGGLAAELSWPWAFAGIAVTALALAAAPLPADPGAADPEAPPSWRAALRPSVVPGLLVFLGWGCLAGLSFLVAFRLEDVFELSSGPRGLALTVFGAAGFATARLSGGFADRFGPVTAVATGLLGGGAVVAVLGLAGSLPALIGAWAVGGVVAQLISVGTNTLVITGAGAARNGAISVVQALRFLGMACSPLAFTGLYHADPRLAFLLPAALLALGPLILLRPRSADPDRG</sequence>
<accession>A0ABS4PUW8</accession>
<dbReference type="RefSeq" id="WP_245369444.1">
    <property type="nucleotide sequence ID" value="NZ_JAGGMS010000001.1"/>
</dbReference>
<feature type="transmembrane region" description="Helical" evidence="6">
    <location>
        <begin position="229"/>
        <end position="246"/>
    </location>
</feature>
<comment type="subcellular location">
    <subcellularLocation>
        <location evidence="1">Cell membrane</location>
        <topology evidence="1">Multi-pass membrane protein</topology>
    </subcellularLocation>
</comment>
<dbReference type="InterPro" id="IPR020846">
    <property type="entry name" value="MFS_dom"/>
</dbReference>
<dbReference type="SUPFAM" id="SSF103473">
    <property type="entry name" value="MFS general substrate transporter"/>
    <property type="match status" value="1"/>
</dbReference>
<feature type="transmembrane region" description="Helical" evidence="6">
    <location>
        <begin position="258"/>
        <end position="277"/>
    </location>
</feature>
<evidence type="ECO:0000256" key="1">
    <source>
        <dbReference type="ARBA" id="ARBA00004651"/>
    </source>
</evidence>
<dbReference type="Gene3D" id="1.20.1250.20">
    <property type="entry name" value="MFS general substrate transporter like domains"/>
    <property type="match status" value="2"/>
</dbReference>
<comment type="caution">
    <text evidence="8">The sequence shown here is derived from an EMBL/GenBank/DDBJ whole genome shotgun (WGS) entry which is preliminary data.</text>
</comment>
<evidence type="ECO:0000313" key="9">
    <source>
        <dbReference type="Proteomes" id="UP000741013"/>
    </source>
</evidence>
<evidence type="ECO:0000256" key="5">
    <source>
        <dbReference type="ARBA" id="ARBA00023136"/>
    </source>
</evidence>
<organism evidence="8 9">
    <name type="scientific">Amycolatopsis magusensis</name>
    <dbReference type="NCBI Taxonomy" id="882444"/>
    <lineage>
        <taxon>Bacteria</taxon>
        <taxon>Bacillati</taxon>
        <taxon>Actinomycetota</taxon>
        <taxon>Actinomycetes</taxon>
        <taxon>Pseudonocardiales</taxon>
        <taxon>Pseudonocardiaceae</taxon>
        <taxon>Amycolatopsis</taxon>
    </lineage>
</organism>
<evidence type="ECO:0000313" key="8">
    <source>
        <dbReference type="EMBL" id="MBP2183231.1"/>
    </source>
</evidence>
<feature type="domain" description="Major facilitator superfamily (MFS) profile" evidence="7">
    <location>
        <begin position="1"/>
        <end position="368"/>
    </location>
</feature>
<dbReference type="PANTHER" id="PTHR43124">
    <property type="entry name" value="PURINE EFFLUX PUMP PBUE"/>
    <property type="match status" value="1"/>
</dbReference>
<evidence type="ECO:0000256" key="3">
    <source>
        <dbReference type="ARBA" id="ARBA00022692"/>
    </source>
</evidence>
<feature type="transmembrane region" description="Helical" evidence="6">
    <location>
        <begin position="193"/>
        <end position="217"/>
    </location>
</feature>
<feature type="transmembrane region" description="Helical" evidence="6">
    <location>
        <begin position="321"/>
        <end position="338"/>
    </location>
</feature>
<feature type="transmembrane region" description="Helical" evidence="6">
    <location>
        <begin position="283"/>
        <end position="309"/>
    </location>
</feature>
<dbReference type="InterPro" id="IPR050189">
    <property type="entry name" value="MFS_Efflux_Transporters"/>
</dbReference>
<evidence type="ECO:0000256" key="4">
    <source>
        <dbReference type="ARBA" id="ARBA00022989"/>
    </source>
</evidence>
<reference evidence="8 9" key="1">
    <citation type="submission" date="2021-03" db="EMBL/GenBank/DDBJ databases">
        <title>Sequencing the genomes of 1000 actinobacteria strains.</title>
        <authorList>
            <person name="Klenk H.-P."/>
        </authorList>
    </citation>
    <scope>NUCLEOTIDE SEQUENCE [LARGE SCALE GENOMIC DNA]</scope>
    <source>
        <strain evidence="8 9">DSM 45510</strain>
    </source>
</reference>
<proteinExistence type="predicted"/>
<keyword evidence="2" id="KW-1003">Cell membrane</keyword>
<feature type="transmembrane region" description="Helical" evidence="6">
    <location>
        <begin position="344"/>
        <end position="361"/>
    </location>
</feature>